<comment type="caution">
    <text evidence="2">The sequence shown here is derived from an EMBL/GenBank/DDBJ whole genome shotgun (WGS) entry which is preliminary data.</text>
</comment>
<reference evidence="2 3" key="2">
    <citation type="submission" date="2019-01" db="EMBL/GenBank/DDBJ databases">
        <title>The decoding of complex shrimp genome reveals the adaptation for benthos swimmer, frequently molting mechanism and breeding impact on genome.</title>
        <authorList>
            <person name="Sun Y."/>
            <person name="Gao Y."/>
            <person name="Yu Y."/>
        </authorList>
    </citation>
    <scope>NUCLEOTIDE SEQUENCE [LARGE SCALE GENOMIC DNA]</scope>
    <source>
        <tissue evidence="2">Muscle</tissue>
    </source>
</reference>
<evidence type="ECO:0000313" key="3">
    <source>
        <dbReference type="Proteomes" id="UP000283509"/>
    </source>
</evidence>
<evidence type="ECO:0000256" key="1">
    <source>
        <dbReference type="SAM" id="MobiDB-lite"/>
    </source>
</evidence>
<proteinExistence type="predicted"/>
<dbReference type="EMBL" id="QCYY01001566">
    <property type="protein sequence ID" value="ROT77127.1"/>
    <property type="molecule type" value="Genomic_DNA"/>
</dbReference>
<accession>A0A423TL23</accession>
<name>A0A423TL23_PENVA</name>
<feature type="region of interest" description="Disordered" evidence="1">
    <location>
        <begin position="209"/>
        <end position="233"/>
    </location>
</feature>
<feature type="region of interest" description="Disordered" evidence="1">
    <location>
        <begin position="279"/>
        <end position="360"/>
    </location>
</feature>
<keyword evidence="3" id="KW-1185">Reference proteome</keyword>
<evidence type="ECO:0000313" key="2">
    <source>
        <dbReference type="EMBL" id="ROT77127.1"/>
    </source>
</evidence>
<feature type="compositionally biased region" description="Low complexity" evidence="1">
    <location>
        <begin position="279"/>
        <end position="290"/>
    </location>
</feature>
<organism evidence="2 3">
    <name type="scientific">Penaeus vannamei</name>
    <name type="common">Whiteleg shrimp</name>
    <name type="synonym">Litopenaeus vannamei</name>
    <dbReference type="NCBI Taxonomy" id="6689"/>
    <lineage>
        <taxon>Eukaryota</taxon>
        <taxon>Metazoa</taxon>
        <taxon>Ecdysozoa</taxon>
        <taxon>Arthropoda</taxon>
        <taxon>Crustacea</taxon>
        <taxon>Multicrustacea</taxon>
        <taxon>Malacostraca</taxon>
        <taxon>Eumalacostraca</taxon>
        <taxon>Eucarida</taxon>
        <taxon>Decapoda</taxon>
        <taxon>Dendrobranchiata</taxon>
        <taxon>Penaeoidea</taxon>
        <taxon>Penaeidae</taxon>
        <taxon>Penaeus</taxon>
    </lineage>
</organism>
<dbReference type="AlphaFoldDB" id="A0A423TL23"/>
<sequence length="378" mass="39811">MLTYLSSTFSLSLLVTLPKLFSPLLFSLLLNSFLLSSPLLSSTSFSSFPLAILSTHQSSAMSASVRTTLQTVPEALPADHVTKSKVSESKASSKSAEKGHRARMSTQQAPPVDLSGVKPPLVPPSPPSPLAGDFPLPGTPLPLVSPLWCPPPSVVRPPRPPLALKPVGIRYSRNLLSLSSGRKGVARADAVQVCLWAAARASLRATAARTRGGHGGMRGTFSSAKTAGTRRGPVRRAALSPFSLGRSGRAALTLAFWRSSRAAVGCLSAFAHPPPHLPSSHLPPSHLSHPLPLPPSPSPSPSLPAHTPPPSHLPPTPPPFTPLPLSSPLILTPLPLPYTPSPHDPPPLPPTPSPRPHSTYAQTQTTVHWVELLLRLAL</sequence>
<dbReference type="Proteomes" id="UP000283509">
    <property type="component" value="Unassembled WGS sequence"/>
</dbReference>
<dbReference type="PRINTS" id="PR01217">
    <property type="entry name" value="PRICHEXTENSN"/>
</dbReference>
<protein>
    <submittedName>
        <fullName evidence="2">Uncharacterized protein</fullName>
    </submittedName>
</protein>
<feature type="compositionally biased region" description="Pro residues" evidence="1">
    <location>
        <begin position="291"/>
        <end position="322"/>
    </location>
</feature>
<gene>
    <name evidence="2" type="ORF">C7M84_004234</name>
</gene>
<feature type="compositionally biased region" description="Pro residues" evidence="1">
    <location>
        <begin position="334"/>
        <end position="355"/>
    </location>
</feature>
<reference evidence="2 3" key="1">
    <citation type="submission" date="2018-04" db="EMBL/GenBank/DDBJ databases">
        <authorList>
            <person name="Zhang X."/>
            <person name="Yuan J."/>
            <person name="Li F."/>
            <person name="Xiang J."/>
        </authorList>
    </citation>
    <scope>NUCLEOTIDE SEQUENCE [LARGE SCALE GENOMIC DNA]</scope>
    <source>
        <tissue evidence="2">Muscle</tissue>
    </source>
</reference>
<feature type="compositionally biased region" description="Pro residues" evidence="1">
    <location>
        <begin position="120"/>
        <end position="129"/>
    </location>
</feature>
<feature type="region of interest" description="Disordered" evidence="1">
    <location>
        <begin position="74"/>
        <end position="131"/>
    </location>
</feature>
<feature type="compositionally biased region" description="Low complexity" evidence="1">
    <location>
        <begin position="323"/>
        <end position="333"/>
    </location>
</feature>